<gene>
    <name evidence="2" type="ORF">Agabi119p4_9083</name>
</gene>
<evidence type="ECO:0000313" key="3">
    <source>
        <dbReference type="Proteomes" id="UP000629468"/>
    </source>
</evidence>
<proteinExistence type="predicted"/>
<dbReference type="EMBL" id="JABXXO010000012">
    <property type="protein sequence ID" value="KAF7762490.1"/>
    <property type="molecule type" value="Genomic_DNA"/>
</dbReference>
<comment type="caution">
    <text evidence="2">The sequence shown here is derived from an EMBL/GenBank/DDBJ whole genome shotgun (WGS) entry which is preliminary data.</text>
</comment>
<feature type="transmembrane region" description="Helical" evidence="1">
    <location>
        <begin position="43"/>
        <end position="65"/>
    </location>
</feature>
<dbReference type="AlphaFoldDB" id="A0A8H7EYB3"/>
<protein>
    <submittedName>
        <fullName evidence="2">Uncharacterized protein</fullName>
    </submittedName>
</protein>
<organism evidence="2 3">
    <name type="scientific">Agaricus bisporus var. burnettii</name>
    <dbReference type="NCBI Taxonomy" id="192524"/>
    <lineage>
        <taxon>Eukaryota</taxon>
        <taxon>Fungi</taxon>
        <taxon>Dikarya</taxon>
        <taxon>Basidiomycota</taxon>
        <taxon>Agaricomycotina</taxon>
        <taxon>Agaricomycetes</taxon>
        <taxon>Agaricomycetidae</taxon>
        <taxon>Agaricales</taxon>
        <taxon>Agaricineae</taxon>
        <taxon>Agaricaceae</taxon>
        <taxon>Agaricus</taxon>
    </lineage>
</organism>
<accession>A0A8H7EYB3</accession>
<keyword evidence="1" id="KW-0472">Membrane</keyword>
<reference evidence="2 3" key="1">
    <citation type="journal article" name="Sci. Rep.">
        <title>Telomere-to-telomere assembled and centromere annotated genomes of the two main subspecies of the button mushroom Agaricus bisporus reveal especially polymorphic chromosome ends.</title>
        <authorList>
            <person name="Sonnenberg A.S.M."/>
            <person name="Sedaghat-Telgerd N."/>
            <person name="Lavrijssen B."/>
            <person name="Ohm R.A."/>
            <person name="Hendrickx P.M."/>
            <person name="Scholtmeijer K."/>
            <person name="Baars J.J.P."/>
            <person name="van Peer A."/>
        </authorList>
    </citation>
    <scope>NUCLEOTIDE SEQUENCE [LARGE SCALE GENOMIC DNA]</scope>
    <source>
        <strain evidence="2 3">H119_p4</strain>
    </source>
</reference>
<evidence type="ECO:0000313" key="2">
    <source>
        <dbReference type="EMBL" id="KAF7762490.1"/>
    </source>
</evidence>
<evidence type="ECO:0000256" key="1">
    <source>
        <dbReference type="SAM" id="Phobius"/>
    </source>
</evidence>
<dbReference type="Proteomes" id="UP000629468">
    <property type="component" value="Unassembled WGS sequence"/>
</dbReference>
<name>A0A8H7EYB3_AGABI</name>
<sequence>MSSSRRNQENITIRASLRIFGSLENIGECRFQVRVKVYDGEKLGAVLMGYLFLSNSITSSCALLLEAAT</sequence>
<keyword evidence="1" id="KW-0812">Transmembrane</keyword>
<keyword evidence="1" id="KW-1133">Transmembrane helix</keyword>